<dbReference type="Pfam" id="PF03432">
    <property type="entry name" value="Relaxase"/>
    <property type="match status" value="1"/>
</dbReference>
<dbReference type="RefSeq" id="WP_117878439.1">
    <property type="nucleotide sequence ID" value="NZ_QRVP01000005.1"/>
</dbReference>
<sequence>MIAQGNAISHGARAIEYSMEKEKARLVKVNGLPKNIEPLAMWSRMMQHQHQCMKDRYNPKPITLNALRFEISPAKEETIGWSMKDWQDLADEFITVLDGIDKRPGKSDCHLKPTNIKNSQYVVSLHTDSKSGIPHLHIVANRIDNNGNTNDAHYIGERAVHAANIINVKRDWLQSEQRRSENIQQISEDCIAILKAIPKFDWATYCQMLNAKGYDIKLTKDDTGVVKGYAIRKGNSIYKSSILGKSRKLMPSKIEATWAGLHDYDKQIPVQSKEADAQTRVHNKEVVTQSNSLIRHYSITVDGEQFEVDIPDMVKSVFTEELESTDEGTNQTNVLKVATLLFAGYLEAATSMSASSGGGGSPGDGWGKDKDDDERNWAIRCAKMAKWLCKPIKRNRSR</sequence>
<evidence type="ECO:0000313" key="4">
    <source>
        <dbReference type="Proteomes" id="UP000285283"/>
    </source>
</evidence>
<organism evidence="3 4">
    <name type="scientific">Bacteroides uniformis</name>
    <dbReference type="NCBI Taxonomy" id="820"/>
    <lineage>
        <taxon>Bacteria</taxon>
        <taxon>Pseudomonadati</taxon>
        <taxon>Bacteroidota</taxon>
        <taxon>Bacteroidia</taxon>
        <taxon>Bacteroidales</taxon>
        <taxon>Bacteroidaceae</taxon>
        <taxon>Bacteroides</taxon>
    </lineage>
</organism>
<evidence type="ECO:0000259" key="2">
    <source>
        <dbReference type="Pfam" id="PF03432"/>
    </source>
</evidence>
<proteinExistence type="predicted"/>
<dbReference type="AlphaFoldDB" id="A0A412JSC6"/>
<evidence type="ECO:0000256" key="1">
    <source>
        <dbReference type="SAM" id="MobiDB-lite"/>
    </source>
</evidence>
<feature type="region of interest" description="Disordered" evidence="1">
    <location>
        <begin position="352"/>
        <end position="372"/>
    </location>
</feature>
<comment type="caution">
    <text evidence="3">The sequence shown here is derived from an EMBL/GenBank/DDBJ whole genome shotgun (WGS) entry which is preliminary data.</text>
</comment>
<gene>
    <name evidence="3" type="ORF">DWX87_07865</name>
</gene>
<name>A0A412JSC6_BACUN</name>
<evidence type="ECO:0000313" key="3">
    <source>
        <dbReference type="EMBL" id="RGS55509.1"/>
    </source>
</evidence>
<protein>
    <recommendedName>
        <fullName evidence="2">MobA/VirD2-like nuclease domain-containing protein</fullName>
    </recommendedName>
</protein>
<dbReference type="InterPro" id="IPR005094">
    <property type="entry name" value="Endonuclease_MobA/VirD2"/>
</dbReference>
<feature type="domain" description="MobA/VirD2-like nuclease" evidence="2">
    <location>
        <begin position="115"/>
        <end position="167"/>
    </location>
</feature>
<dbReference type="Proteomes" id="UP000285283">
    <property type="component" value="Unassembled WGS sequence"/>
</dbReference>
<dbReference type="EMBL" id="QRVP01000005">
    <property type="protein sequence ID" value="RGS55509.1"/>
    <property type="molecule type" value="Genomic_DNA"/>
</dbReference>
<feature type="compositionally biased region" description="Gly residues" evidence="1">
    <location>
        <begin position="356"/>
        <end position="365"/>
    </location>
</feature>
<accession>A0A412JSC6</accession>
<reference evidence="3 4" key="1">
    <citation type="submission" date="2018-08" db="EMBL/GenBank/DDBJ databases">
        <title>A genome reference for cultivated species of the human gut microbiota.</title>
        <authorList>
            <person name="Zou Y."/>
            <person name="Xue W."/>
            <person name="Luo G."/>
        </authorList>
    </citation>
    <scope>NUCLEOTIDE SEQUENCE [LARGE SCALE GENOMIC DNA]</scope>
    <source>
        <strain evidence="3 4">AF21-53</strain>
    </source>
</reference>